<dbReference type="GO" id="GO:0005886">
    <property type="term" value="C:plasma membrane"/>
    <property type="evidence" value="ECO:0007669"/>
    <property type="project" value="UniProtKB-SubCell"/>
</dbReference>
<protein>
    <submittedName>
        <fullName evidence="7">Uncharacterized protein</fullName>
    </submittedName>
</protein>
<evidence type="ECO:0000313" key="8">
    <source>
        <dbReference type="Proteomes" id="UP000237105"/>
    </source>
</evidence>
<keyword evidence="3" id="KW-1003">Cell membrane</keyword>
<keyword evidence="4" id="KW-0963">Cytoplasm</keyword>
<evidence type="ECO:0000256" key="2">
    <source>
        <dbReference type="ARBA" id="ARBA00004514"/>
    </source>
</evidence>
<evidence type="ECO:0000256" key="1">
    <source>
        <dbReference type="ARBA" id="ARBA00004236"/>
    </source>
</evidence>
<dbReference type="PANTHER" id="PTHR31220:SF10">
    <property type="entry name" value="HYCCIN"/>
    <property type="match status" value="1"/>
</dbReference>
<dbReference type="GO" id="GO:0046854">
    <property type="term" value="P:phosphatidylinositol phosphate biosynthetic process"/>
    <property type="evidence" value="ECO:0007669"/>
    <property type="project" value="TreeGrafter"/>
</dbReference>
<keyword evidence="5" id="KW-0472">Membrane</keyword>
<comment type="caution">
    <text evidence="7">The sequence shown here is derived from an EMBL/GenBank/DDBJ whole genome shotgun (WGS) entry which is preliminary data.</text>
</comment>
<dbReference type="Proteomes" id="UP000237105">
    <property type="component" value="Unassembled WGS sequence"/>
</dbReference>
<sequence>MGHCMVGCARNKEVFDAAKAACRSLHGRAMHDINPKAILATESLLRLGNMSVESNDNNDDENDNL</sequence>
<dbReference type="OrthoDB" id="18937at2759"/>
<evidence type="ECO:0000256" key="6">
    <source>
        <dbReference type="ARBA" id="ARBA00034482"/>
    </source>
</evidence>
<name>A0A2P5BEX0_PARAD</name>
<accession>A0A2P5BEX0</accession>
<evidence type="ECO:0000256" key="3">
    <source>
        <dbReference type="ARBA" id="ARBA00022475"/>
    </source>
</evidence>
<dbReference type="AlphaFoldDB" id="A0A2P5BEX0"/>
<dbReference type="GO" id="GO:0005829">
    <property type="term" value="C:cytosol"/>
    <property type="evidence" value="ECO:0007669"/>
    <property type="project" value="UniProtKB-SubCell"/>
</dbReference>
<keyword evidence="8" id="KW-1185">Reference proteome</keyword>
<organism evidence="7 8">
    <name type="scientific">Parasponia andersonii</name>
    <name type="common">Sponia andersonii</name>
    <dbReference type="NCBI Taxonomy" id="3476"/>
    <lineage>
        <taxon>Eukaryota</taxon>
        <taxon>Viridiplantae</taxon>
        <taxon>Streptophyta</taxon>
        <taxon>Embryophyta</taxon>
        <taxon>Tracheophyta</taxon>
        <taxon>Spermatophyta</taxon>
        <taxon>Magnoliopsida</taxon>
        <taxon>eudicotyledons</taxon>
        <taxon>Gunneridae</taxon>
        <taxon>Pentapetalae</taxon>
        <taxon>rosids</taxon>
        <taxon>fabids</taxon>
        <taxon>Rosales</taxon>
        <taxon>Cannabaceae</taxon>
        <taxon>Parasponia</taxon>
    </lineage>
</organism>
<comment type="similarity">
    <text evidence="6">Belongs to the Hyccin family.</text>
</comment>
<gene>
    <name evidence="7" type="ORF">PanWU01x14_245130</name>
</gene>
<dbReference type="InterPro" id="IPR018619">
    <property type="entry name" value="Hyccin"/>
</dbReference>
<dbReference type="STRING" id="3476.A0A2P5BEX0"/>
<reference evidence="8" key="1">
    <citation type="submission" date="2016-06" db="EMBL/GenBank/DDBJ databases">
        <title>Parallel loss of symbiosis genes in relatives of nitrogen-fixing non-legume Parasponia.</title>
        <authorList>
            <person name="Van Velzen R."/>
            <person name="Holmer R."/>
            <person name="Bu F."/>
            <person name="Rutten L."/>
            <person name="Van Zeijl A."/>
            <person name="Liu W."/>
            <person name="Santuari L."/>
            <person name="Cao Q."/>
            <person name="Sharma T."/>
            <person name="Shen D."/>
            <person name="Roswanjaya Y."/>
            <person name="Wardhani T."/>
            <person name="Kalhor M.S."/>
            <person name="Jansen J."/>
            <person name="Van den Hoogen J."/>
            <person name="Gungor B."/>
            <person name="Hartog M."/>
            <person name="Hontelez J."/>
            <person name="Verver J."/>
            <person name="Yang W.-C."/>
            <person name="Schijlen E."/>
            <person name="Repin R."/>
            <person name="Schilthuizen M."/>
            <person name="Schranz E."/>
            <person name="Heidstra R."/>
            <person name="Miyata K."/>
            <person name="Fedorova E."/>
            <person name="Kohlen W."/>
            <person name="Bisseling T."/>
            <person name="Smit S."/>
            <person name="Geurts R."/>
        </authorList>
    </citation>
    <scope>NUCLEOTIDE SEQUENCE [LARGE SCALE GENOMIC DNA]</scope>
    <source>
        <strain evidence="8">cv. WU1-14</strain>
    </source>
</reference>
<evidence type="ECO:0000256" key="5">
    <source>
        <dbReference type="ARBA" id="ARBA00023136"/>
    </source>
</evidence>
<dbReference type="EMBL" id="JXTB01000296">
    <property type="protein sequence ID" value="PON47334.1"/>
    <property type="molecule type" value="Genomic_DNA"/>
</dbReference>
<dbReference type="GO" id="GO:0072659">
    <property type="term" value="P:protein localization to plasma membrane"/>
    <property type="evidence" value="ECO:0007669"/>
    <property type="project" value="TreeGrafter"/>
</dbReference>
<evidence type="ECO:0000313" key="7">
    <source>
        <dbReference type="EMBL" id="PON47334.1"/>
    </source>
</evidence>
<dbReference type="PANTHER" id="PTHR31220">
    <property type="entry name" value="HYCCIN RELATED"/>
    <property type="match status" value="1"/>
</dbReference>
<evidence type="ECO:0000256" key="4">
    <source>
        <dbReference type="ARBA" id="ARBA00022490"/>
    </source>
</evidence>
<proteinExistence type="inferred from homology"/>
<comment type="subcellular location">
    <subcellularLocation>
        <location evidence="1">Cell membrane</location>
    </subcellularLocation>
    <subcellularLocation>
        <location evidence="2">Cytoplasm</location>
        <location evidence="2">Cytosol</location>
    </subcellularLocation>
</comment>